<dbReference type="OrthoDB" id="9803739at2"/>
<dbReference type="InterPro" id="IPR015942">
    <property type="entry name" value="Asp/Glu/hydantoin_racemase"/>
</dbReference>
<gene>
    <name evidence="2" type="ORF">HA41_02165</name>
</gene>
<dbReference type="EMBL" id="MLFN01000003">
    <property type="protein sequence ID" value="ORM55506.1"/>
    <property type="molecule type" value="Genomic_DNA"/>
</dbReference>
<accession>A0A1X1C1T9</accession>
<dbReference type="InterPro" id="IPR001969">
    <property type="entry name" value="Aspartic_peptidase_AS"/>
</dbReference>
<dbReference type="SUPFAM" id="SSF53681">
    <property type="entry name" value="Aspartate/glutamate racemase"/>
    <property type="match status" value="2"/>
</dbReference>
<dbReference type="InterPro" id="IPR001920">
    <property type="entry name" value="Asp/Glu_race"/>
</dbReference>
<dbReference type="PROSITE" id="PS00141">
    <property type="entry name" value="ASP_PROTEASE"/>
    <property type="match status" value="1"/>
</dbReference>
<reference evidence="2 3" key="1">
    <citation type="journal article" date="2017" name="Antonie Van Leeuwenhoek">
        <title>Phylogenomic resolution of the bacterial genus Pantoea and its relationship with Erwinia and Tatumella.</title>
        <authorList>
            <person name="Palmer M."/>
            <person name="Steenkamp E.T."/>
            <person name="Coetzee M.P."/>
            <person name="Chan W.Y."/>
            <person name="van Zyl E."/>
            <person name="De Maayer P."/>
            <person name="Coutinho T.A."/>
            <person name="Blom J."/>
            <person name="Smits T.H."/>
            <person name="Duffy B."/>
            <person name="Venter S.N."/>
        </authorList>
    </citation>
    <scope>NUCLEOTIDE SEQUENCE [LARGE SCALE GENOMIC DNA]</scope>
    <source>
        <strain evidence="2 3">LMG 24534</strain>
    </source>
</reference>
<sequence>MTVSIGVLAGMGPRSTAPFIDMLVTDCHVGYGAKYDMDFPKMHIISLPTPFWPGKKIDDDAMIAILQQGISELVRAKVSLIAVPCNLAHCYFAEMKAASAGIPLLHIADSALKSLPAEVTRVAVLATEPTLDAGFYQARIEASGKEIIDSSLLREMTTSLIGQVKTKGFHDPDAQSEWNNLMSVVENLKVEALLIACTDLSPLITENTFSFVIVDTGASLSSATIKHYRRLSGKTTGETHITG</sequence>
<dbReference type="RefSeq" id="WP_094119391.1">
    <property type="nucleotide sequence ID" value="NZ_MLFN01000003.1"/>
</dbReference>
<dbReference type="GO" id="GO:0006508">
    <property type="term" value="P:proteolysis"/>
    <property type="evidence" value="ECO:0007669"/>
    <property type="project" value="InterPro"/>
</dbReference>
<protein>
    <submittedName>
        <fullName evidence="2">Aspartate racemase</fullName>
    </submittedName>
</protein>
<evidence type="ECO:0000256" key="1">
    <source>
        <dbReference type="ARBA" id="ARBA00023235"/>
    </source>
</evidence>
<dbReference type="AlphaFoldDB" id="A0A1X1C1T9"/>
<dbReference type="GO" id="GO:0047661">
    <property type="term" value="F:amino-acid racemase activity"/>
    <property type="evidence" value="ECO:0007669"/>
    <property type="project" value="InterPro"/>
</dbReference>
<dbReference type="Pfam" id="PF01177">
    <property type="entry name" value="Asp_Glu_race"/>
    <property type="match status" value="1"/>
</dbReference>
<evidence type="ECO:0000313" key="2">
    <source>
        <dbReference type="EMBL" id="ORM55506.1"/>
    </source>
</evidence>
<keyword evidence="1" id="KW-0413">Isomerase</keyword>
<dbReference type="PANTHER" id="PTHR21198">
    <property type="entry name" value="GLUTAMATE RACEMASE"/>
    <property type="match status" value="1"/>
</dbReference>
<comment type="caution">
    <text evidence="2">The sequence shown here is derived from an EMBL/GenBank/DDBJ whole genome shotgun (WGS) entry which is preliminary data.</text>
</comment>
<dbReference type="Gene3D" id="3.40.50.1860">
    <property type="match status" value="2"/>
</dbReference>
<name>A0A1X1C1T9_9GAMM</name>
<keyword evidence="3" id="KW-1185">Reference proteome</keyword>
<dbReference type="PANTHER" id="PTHR21198:SF7">
    <property type="entry name" value="ASPARTATE-GLUTAMATE RACEMASE FAMILY"/>
    <property type="match status" value="1"/>
</dbReference>
<evidence type="ECO:0000313" key="3">
    <source>
        <dbReference type="Proteomes" id="UP000193933"/>
    </source>
</evidence>
<proteinExistence type="predicted"/>
<organism evidence="2 3">
    <name type="scientific">Pantoea conspicua</name>
    <dbReference type="NCBI Taxonomy" id="472705"/>
    <lineage>
        <taxon>Bacteria</taxon>
        <taxon>Pseudomonadati</taxon>
        <taxon>Pseudomonadota</taxon>
        <taxon>Gammaproteobacteria</taxon>
        <taxon>Enterobacterales</taxon>
        <taxon>Erwiniaceae</taxon>
        <taxon>Pantoea</taxon>
    </lineage>
</organism>
<dbReference type="GO" id="GO:0004190">
    <property type="term" value="F:aspartic-type endopeptidase activity"/>
    <property type="evidence" value="ECO:0007669"/>
    <property type="project" value="InterPro"/>
</dbReference>
<dbReference type="Proteomes" id="UP000193933">
    <property type="component" value="Unassembled WGS sequence"/>
</dbReference>